<dbReference type="PROSITE" id="PS51257">
    <property type="entry name" value="PROKAR_LIPOPROTEIN"/>
    <property type="match status" value="1"/>
</dbReference>
<evidence type="ECO:0000313" key="2">
    <source>
        <dbReference type="Proteomes" id="UP001166004"/>
    </source>
</evidence>
<gene>
    <name evidence="1" type="ORF">VP91_00008750</name>
</gene>
<sequence length="121" mass="13087">MKESLFIKSFLIGVLALFTLSGCVQSSAFLGPAAVTGASTGSALQAGISYSTNYTVTKITGKTPIENFQKLLIQKVDDNKIIDSINKSITKKTIDKKTIAKKSSEFYRVVANLYSKENSNP</sequence>
<comment type="caution">
    <text evidence="1">The sequence shown here is derived from an EMBL/GenBank/DDBJ whole genome shotgun (WGS) entry which is preliminary data.</text>
</comment>
<reference evidence="1 2" key="1">
    <citation type="submission" date="2019-07" db="EMBL/GenBank/DDBJ databases">
        <title>SAR11 Genome Evolution.</title>
        <authorList>
            <person name="Giovannoni S."/>
        </authorList>
    </citation>
    <scope>NUCLEOTIDE SEQUENCE [LARGE SCALE GENOMIC DNA]</scope>
    <source>
        <strain evidence="1 2">HTCC9565</strain>
    </source>
</reference>
<dbReference type="RefSeq" id="WP_169036235.1">
    <property type="nucleotide sequence ID" value="NZ_LANA01000002.1"/>
</dbReference>
<keyword evidence="2" id="KW-1185">Reference proteome</keyword>
<evidence type="ECO:0008006" key="3">
    <source>
        <dbReference type="Google" id="ProtNLM"/>
    </source>
</evidence>
<dbReference type="Proteomes" id="UP001166004">
    <property type="component" value="Unassembled WGS sequence"/>
</dbReference>
<proteinExistence type="predicted"/>
<dbReference type="EMBL" id="LANA01000002">
    <property type="protein sequence ID" value="NMN67726.1"/>
    <property type="molecule type" value="Genomic_DNA"/>
</dbReference>
<name>A0ABX1T2B1_PELUQ</name>
<accession>A0ABX1T2B1</accession>
<organism evidence="1 2">
    <name type="scientific">Pelagibacter ubique</name>
    <dbReference type="NCBI Taxonomy" id="198252"/>
    <lineage>
        <taxon>Bacteria</taxon>
        <taxon>Pseudomonadati</taxon>
        <taxon>Pseudomonadota</taxon>
        <taxon>Alphaproteobacteria</taxon>
        <taxon>Candidatus Pelagibacterales</taxon>
        <taxon>Candidatus Pelagibacteraceae</taxon>
        <taxon>Candidatus Pelagibacter</taxon>
    </lineage>
</organism>
<evidence type="ECO:0000313" key="1">
    <source>
        <dbReference type="EMBL" id="NMN67726.1"/>
    </source>
</evidence>
<protein>
    <recommendedName>
        <fullName evidence="3">Lipoprotein</fullName>
    </recommendedName>
</protein>